<dbReference type="GeneID" id="25377254"/>
<evidence type="ECO:0000313" key="3">
    <source>
        <dbReference type="Proteomes" id="UP000030744"/>
    </source>
</evidence>
<dbReference type="Proteomes" id="UP000030744">
    <property type="component" value="Unassembled WGS sequence"/>
</dbReference>
<organism evidence="2 3">
    <name type="scientific">Eimeria mitis</name>
    <dbReference type="NCBI Taxonomy" id="44415"/>
    <lineage>
        <taxon>Eukaryota</taxon>
        <taxon>Sar</taxon>
        <taxon>Alveolata</taxon>
        <taxon>Apicomplexa</taxon>
        <taxon>Conoidasida</taxon>
        <taxon>Coccidia</taxon>
        <taxon>Eucoccidiorida</taxon>
        <taxon>Eimeriorina</taxon>
        <taxon>Eimeriidae</taxon>
        <taxon>Eimeria</taxon>
    </lineage>
</organism>
<accession>U6KE73</accession>
<reference evidence="2" key="2">
    <citation type="submission" date="2013-10" db="EMBL/GenBank/DDBJ databases">
        <authorList>
            <person name="Aslett M."/>
        </authorList>
    </citation>
    <scope>NUCLEOTIDE SEQUENCE [LARGE SCALE GENOMIC DNA]</scope>
    <source>
        <strain evidence="2">Houghton</strain>
    </source>
</reference>
<gene>
    <name evidence="2" type="ORF">EMH_0023780</name>
</gene>
<proteinExistence type="predicted"/>
<dbReference type="RefSeq" id="XP_013357648.1">
    <property type="nucleotide sequence ID" value="XM_013502194.1"/>
</dbReference>
<keyword evidence="1" id="KW-0175">Coiled coil</keyword>
<name>U6KE73_9EIME</name>
<keyword evidence="3" id="KW-1185">Reference proteome</keyword>
<dbReference type="VEuPathDB" id="ToxoDB:EMH_0023780"/>
<sequence length="348" mass="39398">MGADLPDAAVSVAELEQEAPEAVAADAGDYVLQENDAHLLRKSPAGYLKVIIPLLLVLGALLLAERKIGSRDGKVIHRSTPFLTLEDADIERYREELNEAAKEMEEAWKNSEPLVRETFTKYFIPSGPQGESLSSGDPVENLRAHVEEMRKSKVPGFLSLGARKDYSLHLRLLKSLCVAVVDRLQQVEEMQQQNEEVGVPVAIDGRDMPYSFPSLDDLKGEVESGMRAKEFLELVGRQACPLALSSSAKANYVVPYTKTTFETFTLWKLFEKLYPEHFVTPRLEFEAKVRRIGRTWSSDVALEEAKKQQKEYFDSWEKGLELRRKLAQEQMEKGMRADDLLIYCLFLL</sequence>
<feature type="coiled-coil region" evidence="1">
    <location>
        <begin position="83"/>
        <end position="110"/>
    </location>
</feature>
<protein>
    <submittedName>
        <fullName evidence="2">Uncharacterized protein</fullName>
    </submittedName>
</protein>
<dbReference type="EMBL" id="HG687673">
    <property type="protein sequence ID" value="CDJ35086.1"/>
    <property type="molecule type" value="Genomic_DNA"/>
</dbReference>
<evidence type="ECO:0000256" key="1">
    <source>
        <dbReference type="SAM" id="Coils"/>
    </source>
</evidence>
<dbReference type="OrthoDB" id="347842at2759"/>
<evidence type="ECO:0000313" key="2">
    <source>
        <dbReference type="EMBL" id="CDJ35086.1"/>
    </source>
</evidence>
<dbReference type="AlphaFoldDB" id="U6KE73"/>
<reference evidence="2" key="1">
    <citation type="submission" date="2013-10" db="EMBL/GenBank/DDBJ databases">
        <title>Genomic analysis of the causative agents of coccidiosis in chickens.</title>
        <authorList>
            <person name="Reid A.J."/>
            <person name="Blake D."/>
            <person name="Billington K."/>
            <person name="Browne H."/>
            <person name="Dunn M."/>
            <person name="Hung S."/>
            <person name="Kawahara F."/>
            <person name="Miranda-Saavedra D."/>
            <person name="Mourier T."/>
            <person name="Nagra H."/>
            <person name="Otto T.D."/>
            <person name="Rawlings N."/>
            <person name="Sanchez A."/>
            <person name="Sanders M."/>
            <person name="Subramaniam C."/>
            <person name="Tay Y."/>
            <person name="Dear P."/>
            <person name="Doerig C."/>
            <person name="Gruber A."/>
            <person name="Parkinson J."/>
            <person name="Shirley M."/>
            <person name="Wan K.L."/>
            <person name="Berriman M."/>
            <person name="Tomley F."/>
            <person name="Pain A."/>
        </authorList>
    </citation>
    <scope>NUCLEOTIDE SEQUENCE [LARGE SCALE GENOMIC DNA]</scope>
    <source>
        <strain evidence="2">Houghton</strain>
    </source>
</reference>